<accession>A0ABR2GXH5</accession>
<evidence type="ECO:0000313" key="3">
    <source>
        <dbReference type="Proteomes" id="UP001470230"/>
    </source>
</evidence>
<feature type="compositionally biased region" description="Polar residues" evidence="1">
    <location>
        <begin position="158"/>
        <end position="171"/>
    </location>
</feature>
<sequence length="194" mass="22838">MQSIVNNEKDSINTDLQDTDAVTGIIQIYVYQPYIRIRYIRLNENSVVSILRTIYPEDSLYIYRGQVLDDNKTFIECQIQNNNKIILIPSSMKTSNESLYQKIIKITSDQERFESIIDKNMGDHNKNEIARLKDIKFFKNEQKRKFLMKFANSEKFQNQTPKMENDTNNPTKIDFKKNDLPSTQPLPIIWSDNS</sequence>
<dbReference type="Proteomes" id="UP001470230">
    <property type="component" value="Unassembled WGS sequence"/>
</dbReference>
<dbReference type="CDD" id="cd17039">
    <property type="entry name" value="Ubl_ubiquitin_like"/>
    <property type="match status" value="1"/>
</dbReference>
<dbReference type="EMBL" id="JAPFFF010000055">
    <property type="protein sequence ID" value="KAK8838571.1"/>
    <property type="molecule type" value="Genomic_DNA"/>
</dbReference>
<feature type="compositionally biased region" description="Polar residues" evidence="1">
    <location>
        <begin position="180"/>
        <end position="194"/>
    </location>
</feature>
<evidence type="ECO:0000313" key="2">
    <source>
        <dbReference type="EMBL" id="KAK8838571.1"/>
    </source>
</evidence>
<organism evidence="2 3">
    <name type="scientific">Tritrichomonas musculus</name>
    <dbReference type="NCBI Taxonomy" id="1915356"/>
    <lineage>
        <taxon>Eukaryota</taxon>
        <taxon>Metamonada</taxon>
        <taxon>Parabasalia</taxon>
        <taxon>Tritrichomonadida</taxon>
        <taxon>Tritrichomonadidae</taxon>
        <taxon>Tritrichomonas</taxon>
    </lineage>
</organism>
<dbReference type="SUPFAM" id="SSF54236">
    <property type="entry name" value="Ubiquitin-like"/>
    <property type="match status" value="1"/>
</dbReference>
<proteinExistence type="predicted"/>
<protein>
    <recommendedName>
        <fullName evidence="4">Ubiquitin-like domain-containing protein</fullName>
    </recommendedName>
</protein>
<reference evidence="2 3" key="1">
    <citation type="submission" date="2024-04" db="EMBL/GenBank/DDBJ databases">
        <title>Tritrichomonas musculus Genome.</title>
        <authorList>
            <person name="Alves-Ferreira E."/>
            <person name="Grigg M."/>
            <person name="Lorenzi H."/>
            <person name="Galac M."/>
        </authorList>
    </citation>
    <scope>NUCLEOTIDE SEQUENCE [LARGE SCALE GENOMIC DNA]</scope>
    <source>
        <strain evidence="2 3">EAF2021</strain>
    </source>
</reference>
<gene>
    <name evidence="2" type="ORF">M9Y10_033203</name>
</gene>
<comment type="caution">
    <text evidence="2">The sequence shown here is derived from an EMBL/GenBank/DDBJ whole genome shotgun (WGS) entry which is preliminary data.</text>
</comment>
<feature type="region of interest" description="Disordered" evidence="1">
    <location>
        <begin position="158"/>
        <end position="194"/>
    </location>
</feature>
<keyword evidence="3" id="KW-1185">Reference proteome</keyword>
<name>A0ABR2GXH5_9EUKA</name>
<evidence type="ECO:0000256" key="1">
    <source>
        <dbReference type="SAM" id="MobiDB-lite"/>
    </source>
</evidence>
<evidence type="ECO:0008006" key="4">
    <source>
        <dbReference type="Google" id="ProtNLM"/>
    </source>
</evidence>
<dbReference type="InterPro" id="IPR029071">
    <property type="entry name" value="Ubiquitin-like_domsf"/>
</dbReference>